<keyword evidence="8" id="KW-0406">Ion transport</keyword>
<dbReference type="InterPro" id="IPR013099">
    <property type="entry name" value="K_chnl_dom"/>
</dbReference>
<dbReference type="AlphaFoldDB" id="A0A850QCP0"/>
<dbReference type="InterPro" id="IPR047871">
    <property type="entry name" value="K_chnl_Slo-like"/>
</dbReference>
<keyword evidence="7 11" id="KW-1133">Transmembrane helix</keyword>
<evidence type="ECO:0000256" key="2">
    <source>
        <dbReference type="ARBA" id="ARBA00022448"/>
    </source>
</evidence>
<dbReference type="RefSeq" id="WP_176803721.1">
    <property type="nucleotide sequence ID" value="NZ_JABXYJ010000005.1"/>
</dbReference>
<feature type="transmembrane region" description="Helical" evidence="11">
    <location>
        <begin position="81"/>
        <end position="100"/>
    </location>
</feature>
<feature type="transmembrane region" description="Helical" evidence="11">
    <location>
        <begin position="12"/>
        <end position="36"/>
    </location>
</feature>
<comment type="caution">
    <text evidence="13">The sequence shown here is derived from an EMBL/GenBank/DDBJ whole genome shotgun (WGS) entry which is preliminary data.</text>
</comment>
<evidence type="ECO:0000256" key="11">
    <source>
        <dbReference type="SAM" id="Phobius"/>
    </source>
</evidence>
<evidence type="ECO:0000256" key="8">
    <source>
        <dbReference type="ARBA" id="ARBA00023065"/>
    </source>
</evidence>
<keyword evidence="3" id="KW-0633">Potassium transport</keyword>
<dbReference type="GO" id="GO:0016020">
    <property type="term" value="C:membrane"/>
    <property type="evidence" value="ECO:0007669"/>
    <property type="project" value="UniProtKB-SubCell"/>
</dbReference>
<proteinExistence type="predicted"/>
<keyword evidence="10" id="KW-0407">Ion channel</keyword>
<keyword evidence="2" id="KW-0813">Transport</keyword>
<dbReference type="Gene3D" id="1.10.287.70">
    <property type="match status" value="1"/>
</dbReference>
<name>A0A850QCP0_9BURK</name>
<dbReference type="EMBL" id="JABXYJ010000005">
    <property type="protein sequence ID" value="NVO78192.1"/>
    <property type="molecule type" value="Genomic_DNA"/>
</dbReference>
<evidence type="ECO:0000256" key="9">
    <source>
        <dbReference type="ARBA" id="ARBA00023136"/>
    </source>
</evidence>
<feature type="transmembrane region" description="Helical" evidence="11">
    <location>
        <begin position="132"/>
        <end position="154"/>
    </location>
</feature>
<reference evidence="13 14" key="1">
    <citation type="submission" date="2020-06" db="EMBL/GenBank/DDBJ databases">
        <authorList>
            <person name="Qiu C."/>
            <person name="Liu Z."/>
        </authorList>
    </citation>
    <scope>NUCLEOTIDE SEQUENCE [LARGE SCALE GENOMIC DNA]</scope>
    <source>
        <strain evidence="13 14">EM 1</strain>
    </source>
</reference>
<evidence type="ECO:0000256" key="4">
    <source>
        <dbReference type="ARBA" id="ARBA00022692"/>
    </source>
</evidence>
<dbReference type="Proteomes" id="UP000588051">
    <property type="component" value="Unassembled WGS sequence"/>
</dbReference>
<dbReference type="SUPFAM" id="SSF81324">
    <property type="entry name" value="Voltage-gated potassium channels"/>
    <property type="match status" value="1"/>
</dbReference>
<evidence type="ECO:0000259" key="12">
    <source>
        <dbReference type="Pfam" id="PF07885"/>
    </source>
</evidence>
<dbReference type="PANTHER" id="PTHR10027">
    <property type="entry name" value="CALCIUM-ACTIVATED POTASSIUM CHANNEL ALPHA CHAIN"/>
    <property type="match status" value="1"/>
</dbReference>
<keyword evidence="5" id="KW-0631">Potassium channel</keyword>
<comment type="subcellular location">
    <subcellularLocation>
        <location evidence="1">Membrane</location>
        <topology evidence="1">Multi-pass membrane protein</topology>
    </subcellularLocation>
</comment>
<keyword evidence="6" id="KW-0630">Potassium</keyword>
<keyword evidence="14" id="KW-1185">Reference proteome</keyword>
<evidence type="ECO:0000313" key="14">
    <source>
        <dbReference type="Proteomes" id="UP000588051"/>
    </source>
</evidence>
<dbReference type="Pfam" id="PF07885">
    <property type="entry name" value="Ion_trans_2"/>
    <property type="match status" value="1"/>
</dbReference>
<feature type="transmembrane region" description="Helical" evidence="11">
    <location>
        <begin position="189"/>
        <end position="214"/>
    </location>
</feature>
<evidence type="ECO:0000256" key="10">
    <source>
        <dbReference type="ARBA" id="ARBA00023303"/>
    </source>
</evidence>
<sequence length="265" mass="29880">MNQSLYPITQRFLAWFSRPVLFAGLLLSIPAFYLLLATDNQHLVQTGHTLYLVAAGLIALDTYWKWKGNRRQSNRHSGKMVLDMGITLGCLISAIQFSVVWSPVEWLLRLGLCAAILLRIAMLVLQHMKPGHLVQIITLALLMLSSAGAGFYWLEPNVKNYADGVWLAFTTVATVGYGDIVPSTPSSKIFAVFIVLLGYAMFSIVTANIAALFVGEEEKIFERELHADIRLLNREIGALRDELRRRDKFLAELEHKVRSLQEKQH</sequence>
<evidence type="ECO:0000313" key="13">
    <source>
        <dbReference type="EMBL" id="NVO78192.1"/>
    </source>
</evidence>
<dbReference type="PANTHER" id="PTHR10027:SF10">
    <property type="entry name" value="SLOWPOKE 2, ISOFORM D"/>
    <property type="match status" value="1"/>
</dbReference>
<evidence type="ECO:0000256" key="5">
    <source>
        <dbReference type="ARBA" id="ARBA00022826"/>
    </source>
</evidence>
<evidence type="ECO:0000256" key="1">
    <source>
        <dbReference type="ARBA" id="ARBA00004141"/>
    </source>
</evidence>
<feature type="transmembrane region" description="Helical" evidence="11">
    <location>
        <begin position="106"/>
        <end position="125"/>
    </location>
</feature>
<evidence type="ECO:0000256" key="6">
    <source>
        <dbReference type="ARBA" id="ARBA00022958"/>
    </source>
</evidence>
<protein>
    <submittedName>
        <fullName evidence="13">Ion transporter</fullName>
    </submittedName>
</protein>
<accession>A0A850QCP0</accession>
<feature type="transmembrane region" description="Helical" evidence="11">
    <location>
        <begin position="42"/>
        <end position="60"/>
    </location>
</feature>
<evidence type="ECO:0000256" key="3">
    <source>
        <dbReference type="ARBA" id="ARBA00022538"/>
    </source>
</evidence>
<feature type="domain" description="Potassium channel" evidence="12">
    <location>
        <begin position="140"/>
        <end position="213"/>
    </location>
</feature>
<gene>
    <name evidence="13" type="ORF">HV832_10145</name>
</gene>
<keyword evidence="4 11" id="KW-0812">Transmembrane</keyword>
<evidence type="ECO:0000256" key="7">
    <source>
        <dbReference type="ARBA" id="ARBA00022989"/>
    </source>
</evidence>
<dbReference type="GO" id="GO:0005267">
    <property type="term" value="F:potassium channel activity"/>
    <property type="evidence" value="ECO:0007669"/>
    <property type="project" value="UniProtKB-KW"/>
</dbReference>
<organism evidence="13 14">
    <name type="scientific">Undibacterium oligocarboniphilum</name>
    <dbReference type="NCBI Taxonomy" id="666702"/>
    <lineage>
        <taxon>Bacteria</taxon>
        <taxon>Pseudomonadati</taxon>
        <taxon>Pseudomonadota</taxon>
        <taxon>Betaproteobacteria</taxon>
        <taxon>Burkholderiales</taxon>
        <taxon>Oxalobacteraceae</taxon>
        <taxon>Undibacterium</taxon>
    </lineage>
</organism>
<keyword evidence="9 11" id="KW-0472">Membrane</keyword>